<dbReference type="InterPro" id="IPR003593">
    <property type="entry name" value="AAA+_ATPase"/>
</dbReference>
<feature type="region of interest" description="Disordered" evidence="8">
    <location>
        <begin position="1"/>
        <end position="29"/>
    </location>
</feature>
<accession>A0AAD4M551</accession>
<evidence type="ECO:0000313" key="10">
    <source>
        <dbReference type="EMBL" id="KAI0301597.1"/>
    </source>
</evidence>
<evidence type="ECO:0000256" key="6">
    <source>
        <dbReference type="ARBA" id="ARBA00023242"/>
    </source>
</evidence>
<dbReference type="GO" id="GO:0005524">
    <property type="term" value="F:ATP binding"/>
    <property type="evidence" value="ECO:0007669"/>
    <property type="project" value="UniProtKB-KW"/>
</dbReference>
<dbReference type="GO" id="GO:0003689">
    <property type="term" value="F:DNA clamp loader activity"/>
    <property type="evidence" value="ECO:0007669"/>
    <property type="project" value="TreeGrafter"/>
</dbReference>
<dbReference type="SMART" id="SM00382">
    <property type="entry name" value="AAA"/>
    <property type="match status" value="1"/>
</dbReference>
<dbReference type="GO" id="GO:0003682">
    <property type="term" value="F:chromatin binding"/>
    <property type="evidence" value="ECO:0007669"/>
    <property type="project" value="TreeGrafter"/>
</dbReference>
<keyword evidence="11" id="KW-1185">Reference proteome</keyword>
<sequence length="599" mass="66367">MPQKASQQGRIKHRSTLKLDSPPPSKKFKATNSVMTLSLSPCSVIKPRNKPPSIPHLSKTSWPVTAITKDAKGKGKVTRDVHAESSDDRLWVDKYEPRSLEDLAVHKRKVDDVRRWLAEAFSEIGLSKHRRLLILSGPAGSGKTATLRVLAREMDFEIAEYKNNTNSTQFSALTGEPSTSDTQDTFATFLNRAGSYTSVFTSARRRLVLVEDLPNILHPGIRARFHDTLRVYVERASGVVPVIIVVSDAGLRTEGDSSGGRSLDLVIDARTVVPPGLPDSLFSEIRFNPIALTLITSAVRRVMDLANVRLSPSALHTIVEGAGGDVRSGIMTLEFSCGHPKSRKQSTRLSVGSIVLVTQREEALLLFHLVGKIMYNKRKGDSPSRSASRKDIARDRALDQSLKDPPPLPLWLAAEERRTSRVDVDALFTSTPIDASLFGLYIHQNYTQYCTNLEQCNSNGPENWYDANPHAFHIRALGTLHSLPSPVSSTGQRIYKPAFFDALQRERGARDALDYTSNWLSSTRLWPLVAMTTELGGILRVLGRRAPHGHHTFSELVFGRDSVGAKAMTEGDVEGGVVDYDEGETRESHYLEDDDIEDW</sequence>
<dbReference type="GO" id="GO:0033314">
    <property type="term" value="P:mitotic DNA replication checkpoint signaling"/>
    <property type="evidence" value="ECO:0007669"/>
    <property type="project" value="TreeGrafter"/>
</dbReference>
<dbReference type="EMBL" id="WTXG01000014">
    <property type="protein sequence ID" value="KAI0301597.1"/>
    <property type="molecule type" value="Genomic_DNA"/>
</dbReference>
<dbReference type="InterPro" id="IPR004582">
    <property type="entry name" value="Checkpoint_prot_Rad17_Rad24"/>
</dbReference>
<evidence type="ECO:0000256" key="1">
    <source>
        <dbReference type="ARBA" id="ARBA00004123"/>
    </source>
</evidence>
<evidence type="ECO:0000256" key="4">
    <source>
        <dbReference type="ARBA" id="ARBA00022763"/>
    </source>
</evidence>
<evidence type="ECO:0000259" key="9">
    <source>
        <dbReference type="SMART" id="SM00382"/>
    </source>
</evidence>
<comment type="similarity">
    <text evidence="2">Belongs to the rad17/RAD24 family.</text>
</comment>
<gene>
    <name evidence="10" type="ORF">B0F90DRAFT_1718576</name>
</gene>
<evidence type="ECO:0000256" key="5">
    <source>
        <dbReference type="ARBA" id="ARBA00022840"/>
    </source>
</evidence>
<evidence type="ECO:0000256" key="7">
    <source>
        <dbReference type="ARBA" id="ARBA00023306"/>
    </source>
</evidence>
<keyword evidence="5" id="KW-0067">ATP-binding</keyword>
<evidence type="ECO:0000256" key="8">
    <source>
        <dbReference type="SAM" id="MobiDB-lite"/>
    </source>
</evidence>
<feature type="region of interest" description="Disordered" evidence="8">
    <location>
        <begin position="378"/>
        <end position="401"/>
    </location>
</feature>
<evidence type="ECO:0000313" key="11">
    <source>
        <dbReference type="Proteomes" id="UP001203297"/>
    </source>
</evidence>
<dbReference type="InterPro" id="IPR027417">
    <property type="entry name" value="P-loop_NTPase"/>
</dbReference>
<dbReference type="GO" id="GO:0006281">
    <property type="term" value="P:DNA repair"/>
    <property type="evidence" value="ECO:0007669"/>
    <property type="project" value="InterPro"/>
</dbReference>
<comment type="caution">
    <text evidence="10">The sequence shown here is derived from an EMBL/GenBank/DDBJ whole genome shotgun (WGS) entry which is preliminary data.</text>
</comment>
<dbReference type="AlphaFoldDB" id="A0AAD4M551"/>
<evidence type="ECO:0000256" key="3">
    <source>
        <dbReference type="ARBA" id="ARBA00022741"/>
    </source>
</evidence>
<proteinExistence type="inferred from homology"/>
<comment type="subcellular location">
    <subcellularLocation>
        <location evidence="1">Nucleus</location>
    </subcellularLocation>
</comment>
<dbReference type="Pfam" id="PF03215">
    <property type="entry name" value="Rad17"/>
    <property type="match status" value="1"/>
</dbReference>
<reference evidence="10" key="1">
    <citation type="journal article" date="2022" name="New Phytol.">
        <title>Evolutionary transition to the ectomycorrhizal habit in the genomes of a hyperdiverse lineage of mushroom-forming fungi.</title>
        <authorList>
            <person name="Looney B."/>
            <person name="Miyauchi S."/>
            <person name="Morin E."/>
            <person name="Drula E."/>
            <person name="Courty P.E."/>
            <person name="Kohler A."/>
            <person name="Kuo A."/>
            <person name="LaButti K."/>
            <person name="Pangilinan J."/>
            <person name="Lipzen A."/>
            <person name="Riley R."/>
            <person name="Andreopoulos W."/>
            <person name="He G."/>
            <person name="Johnson J."/>
            <person name="Nolan M."/>
            <person name="Tritt A."/>
            <person name="Barry K.W."/>
            <person name="Grigoriev I.V."/>
            <person name="Nagy L.G."/>
            <person name="Hibbett D."/>
            <person name="Henrissat B."/>
            <person name="Matheny P.B."/>
            <person name="Labbe J."/>
            <person name="Martin F.M."/>
        </authorList>
    </citation>
    <scope>NUCLEOTIDE SEQUENCE</scope>
    <source>
        <strain evidence="10">BPL690</strain>
    </source>
</reference>
<evidence type="ECO:0000256" key="2">
    <source>
        <dbReference type="ARBA" id="ARBA00006168"/>
    </source>
</evidence>
<protein>
    <submittedName>
        <fullName evidence="10">Rad17 cell cycle checkpoint protein-domain-containing protein</fullName>
    </submittedName>
</protein>
<keyword evidence="4" id="KW-0227">DNA damage</keyword>
<dbReference type="PANTHER" id="PTHR12172:SF0">
    <property type="entry name" value="CELL CYCLE CHECKPOINT PROTEIN RAD17"/>
    <property type="match status" value="1"/>
</dbReference>
<dbReference type="Gene3D" id="3.40.50.300">
    <property type="entry name" value="P-loop containing nucleotide triphosphate hydrolases"/>
    <property type="match status" value="1"/>
</dbReference>
<keyword evidence="3" id="KW-0547">Nucleotide-binding</keyword>
<keyword evidence="6" id="KW-0539">Nucleus</keyword>
<organism evidence="10 11">
    <name type="scientific">Multifurca ochricompacta</name>
    <dbReference type="NCBI Taxonomy" id="376703"/>
    <lineage>
        <taxon>Eukaryota</taxon>
        <taxon>Fungi</taxon>
        <taxon>Dikarya</taxon>
        <taxon>Basidiomycota</taxon>
        <taxon>Agaricomycotina</taxon>
        <taxon>Agaricomycetes</taxon>
        <taxon>Russulales</taxon>
        <taxon>Russulaceae</taxon>
        <taxon>Multifurca</taxon>
    </lineage>
</organism>
<dbReference type="PANTHER" id="PTHR12172">
    <property type="entry name" value="CELL CYCLE CHECKPOINT PROTEIN RAD17"/>
    <property type="match status" value="1"/>
</dbReference>
<name>A0AAD4M551_9AGAM</name>
<feature type="domain" description="AAA+ ATPase" evidence="9">
    <location>
        <begin position="129"/>
        <end position="277"/>
    </location>
</feature>
<keyword evidence="7" id="KW-0131">Cell cycle</keyword>
<dbReference type="GO" id="GO:0005634">
    <property type="term" value="C:nucleus"/>
    <property type="evidence" value="ECO:0007669"/>
    <property type="project" value="UniProtKB-SubCell"/>
</dbReference>
<dbReference type="GO" id="GO:0000077">
    <property type="term" value="P:DNA damage checkpoint signaling"/>
    <property type="evidence" value="ECO:0007669"/>
    <property type="project" value="TreeGrafter"/>
</dbReference>
<dbReference type="Proteomes" id="UP001203297">
    <property type="component" value="Unassembled WGS sequence"/>
</dbReference>
<dbReference type="SUPFAM" id="SSF52540">
    <property type="entry name" value="P-loop containing nucleoside triphosphate hydrolases"/>
    <property type="match status" value="1"/>
</dbReference>